<feature type="compositionally biased region" description="Pro residues" evidence="1">
    <location>
        <begin position="169"/>
        <end position="185"/>
    </location>
</feature>
<feature type="compositionally biased region" description="Low complexity" evidence="1">
    <location>
        <begin position="144"/>
        <end position="158"/>
    </location>
</feature>
<proteinExistence type="predicted"/>
<accession>A0A9W6BRI1</accession>
<organism evidence="2 3">
    <name type="scientific">Pleodorina starrii</name>
    <dbReference type="NCBI Taxonomy" id="330485"/>
    <lineage>
        <taxon>Eukaryota</taxon>
        <taxon>Viridiplantae</taxon>
        <taxon>Chlorophyta</taxon>
        <taxon>core chlorophytes</taxon>
        <taxon>Chlorophyceae</taxon>
        <taxon>CS clade</taxon>
        <taxon>Chlamydomonadales</taxon>
        <taxon>Volvocaceae</taxon>
        <taxon>Pleodorina</taxon>
    </lineage>
</organism>
<feature type="region of interest" description="Disordered" evidence="1">
    <location>
        <begin position="1"/>
        <end position="196"/>
    </location>
</feature>
<reference evidence="2 3" key="1">
    <citation type="journal article" date="2023" name="Commun. Biol.">
        <title>Reorganization of the ancestral sex-determining regions during the evolution of trioecy in Pleodorina starrii.</title>
        <authorList>
            <person name="Takahashi K."/>
            <person name="Suzuki S."/>
            <person name="Kawai-Toyooka H."/>
            <person name="Yamamoto K."/>
            <person name="Hamaji T."/>
            <person name="Ootsuki R."/>
            <person name="Yamaguchi H."/>
            <person name="Kawachi M."/>
            <person name="Higashiyama T."/>
            <person name="Nozaki H."/>
        </authorList>
    </citation>
    <scope>NUCLEOTIDE SEQUENCE [LARGE SCALE GENOMIC DNA]</scope>
    <source>
        <strain evidence="2 3">NIES-4479</strain>
    </source>
</reference>
<feature type="compositionally biased region" description="Polar residues" evidence="1">
    <location>
        <begin position="75"/>
        <end position="95"/>
    </location>
</feature>
<name>A0A9W6BRI1_9CHLO</name>
<gene>
    <name evidence="2" type="primary">PLESTBF000560</name>
    <name evidence="2" type="ORF">PLESTB_001161800</name>
</gene>
<dbReference type="EMBL" id="BRXU01000017">
    <property type="protein sequence ID" value="GLC56904.1"/>
    <property type="molecule type" value="Genomic_DNA"/>
</dbReference>
<evidence type="ECO:0000313" key="3">
    <source>
        <dbReference type="Proteomes" id="UP001165080"/>
    </source>
</evidence>
<sequence length="292" mass="30368">MGCVHSAPDRVEAATTSDELTRPTRGGPAQQDQAQDTFRRADNNNNNNLQPQNVIPVQPHAEAPSSGSLGARPPRSSSRIAAQQDGASDSLQPSLTADGAPRPLPEPPRALVSVGVPRPPRALPTASKKTVGRTAQLPPIRRLAPQPTAASATQTSPSGLPAPSGNPVDAPPPLPPPPPLQPQQPPAGEATPAQIVSALPALKDLLARISAPQPQPPQQQPVDRKLVLIVWDIENVRCPNGKDPLLTPAKVLGYVRRSVTGARVRSRAGSGGTDGAALRRASRALKHPSGSL</sequence>
<keyword evidence="3" id="KW-1185">Reference proteome</keyword>
<dbReference type="Proteomes" id="UP001165080">
    <property type="component" value="Unassembled WGS sequence"/>
</dbReference>
<dbReference type="AlphaFoldDB" id="A0A9W6BRI1"/>
<evidence type="ECO:0000256" key="1">
    <source>
        <dbReference type="SAM" id="MobiDB-lite"/>
    </source>
</evidence>
<evidence type="ECO:0000313" key="2">
    <source>
        <dbReference type="EMBL" id="GLC56904.1"/>
    </source>
</evidence>
<feature type="region of interest" description="Disordered" evidence="1">
    <location>
        <begin position="265"/>
        <end position="292"/>
    </location>
</feature>
<protein>
    <submittedName>
        <fullName evidence="2">Uncharacterized protein</fullName>
    </submittedName>
</protein>
<comment type="caution">
    <text evidence="2">The sequence shown here is derived from an EMBL/GenBank/DDBJ whole genome shotgun (WGS) entry which is preliminary data.</text>
</comment>